<sequence length="244" mass="26737">MAPKLNVKIESLSYADIDACAEISRRDGYDMHRMARRGYLGNPERKTMVLVKAVDVDVGSIVGYGGCAFPNVKQASIPWIGPADAKPQEQGPKSEAGDKVTREPGQTLKPDAIERPHALEDKDMQYFQYKVIPAGEPCITVMGLAVAPAHQSPGVGSALLGNGNTIADRLRLTIWAHSSHQAVDAYGKAGFEPVRVLHLDLDEYEPRPLGDNEPVMGNKRSGKWGHYVIQYMKREPGEVNTETM</sequence>
<dbReference type="InterPro" id="IPR000182">
    <property type="entry name" value="GNAT_dom"/>
</dbReference>
<dbReference type="AlphaFoldDB" id="A0AAW0RFT7"/>
<evidence type="ECO:0000313" key="3">
    <source>
        <dbReference type="EMBL" id="KAK8141024.1"/>
    </source>
</evidence>
<proteinExistence type="predicted"/>
<dbReference type="PANTHER" id="PTHR42791:SF17">
    <property type="entry name" value="ACETYLTRANSFERASE, GNAT FAMILY FAMILY (AFU_ORTHOLOGUE AFUA_8G05690)"/>
    <property type="match status" value="1"/>
</dbReference>
<evidence type="ECO:0000259" key="2">
    <source>
        <dbReference type="PROSITE" id="PS51186"/>
    </source>
</evidence>
<dbReference type="PANTHER" id="PTHR42791">
    <property type="entry name" value="GNAT FAMILY ACETYLTRANSFERASE"/>
    <property type="match status" value="1"/>
</dbReference>
<organism evidence="3 4">
    <name type="scientific">Beauveria asiatica</name>
    <dbReference type="NCBI Taxonomy" id="1069075"/>
    <lineage>
        <taxon>Eukaryota</taxon>
        <taxon>Fungi</taxon>
        <taxon>Dikarya</taxon>
        <taxon>Ascomycota</taxon>
        <taxon>Pezizomycotina</taxon>
        <taxon>Sordariomycetes</taxon>
        <taxon>Hypocreomycetidae</taxon>
        <taxon>Hypocreales</taxon>
        <taxon>Cordycipitaceae</taxon>
        <taxon>Beauveria</taxon>
    </lineage>
</organism>
<feature type="domain" description="N-acetyltransferase" evidence="2">
    <location>
        <begin position="7"/>
        <end position="211"/>
    </location>
</feature>
<feature type="region of interest" description="Disordered" evidence="1">
    <location>
        <begin position="81"/>
        <end position="107"/>
    </location>
</feature>
<dbReference type="InterPro" id="IPR052523">
    <property type="entry name" value="Trichothecene_AcTrans"/>
</dbReference>
<dbReference type="Pfam" id="PF00583">
    <property type="entry name" value="Acetyltransf_1"/>
    <property type="match status" value="1"/>
</dbReference>
<dbReference type="Gene3D" id="3.40.630.30">
    <property type="match status" value="1"/>
</dbReference>
<comment type="caution">
    <text evidence="3">The sequence shown here is derived from an EMBL/GenBank/DDBJ whole genome shotgun (WGS) entry which is preliminary data.</text>
</comment>
<dbReference type="PROSITE" id="PS51186">
    <property type="entry name" value="GNAT"/>
    <property type="match status" value="1"/>
</dbReference>
<name>A0AAW0RFT7_9HYPO</name>
<dbReference type="GO" id="GO:0016747">
    <property type="term" value="F:acyltransferase activity, transferring groups other than amino-acyl groups"/>
    <property type="evidence" value="ECO:0007669"/>
    <property type="project" value="InterPro"/>
</dbReference>
<dbReference type="SUPFAM" id="SSF55729">
    <property type="entry name" value="Acyl-CoA N-acyltransferases (Nat)"/>
    <property type="match status" value="1"/>
</dbReference>
<gene>
    <name evidence="3" type="ORF">G3M48_001020</name>
</gene>
<dbReference type="Proteomes" id="UP001397290">
    <property type="component" value="Unassembled WGS sequence"/>
</dbReference>
<dbReference type="InterPro" id="IPR016181">
    <property type="entry name" value="Acyl_CoA_acyltransferase"/>
</dbReference>
<evidence type="ECO:0000256" key="1">
    <source>
        <dbReference type="SAM" id="MobiDB-lite"/>
    </source>
</evidence>
<keyword evidence="4" id="KW-1185">Reference proteome</keyword>
<protein>
    <recommendedName>
        <fullName evidence="2">N-acetyltransferase domain-containing protein</fullName>
    </recommendedName>
</protein>
<dbReference type="EMBL" id="JAAHCF010001261">
    <property type="protein sequence ID" value="KAK8141024.1"/>
    <property type="molecule type" value="Genomic_DNA"/>
</dbReference>
<reference evidence="3 4" key="1">
    <citation type="submission" date="2020-02" db="EMBL/GenBank/DDBJ databases">
        <title>Comparative genomics of the hypocrealean fungal genus Beauvera.</title>
        <authorList>
            <person name="Showalter D.N."/>
            <person name="Bushley K.E."/>
            <person name="Rehner S.A."/>
        </authorList>
    </citation>
    <scope>NUCLEOTIDE SEQUENCE [LARGE SCALE GENOMIC DNA]</scope>
    <source>
        <strain evidence="3 4">ARSEF4384</strain>
    </source>
</reference>
<accession>A0AAW0RFT7</accession>
<evidence type="ECO:0000313" key="4">
    <source>
        <dbReference type="Proteomes" id="UP001397290"/>
    </source>
</evidence>